<reference evidence="1" key="1">
    <citation type="submission" date="2018-04" db="EMBL/GenBank/DDBJ databases">
        <title>Whole genome sequencing of Hypsizygus marmoreus.</title>
        <authorList>
            <person name="Choi I.-G."/>
            <person name="Min B."/>
            <person name="Kim J.-G."/>
            <person name="Kim S."/>
            <person name="Oh Y.-L."/>
            <person name="Kong W.-S."/>
            <person name="Park H."/>
            <person name="Jeong J."/>
            <person name="Song E.-S."/>
        </authorList>
    </citation>
    <scope>NUCLEOTIDE SEQUENCE [LARGE SCALE GENOMIC DNA]</scope>
    <source>
        <strain evidence="1">51987-8</strain>
    </source>
</reference>
<protein>
    <submittedName>
        <fullName evidence="1">Uncharacterized protein</fullName>
    </submittedName>
</protein>
<dbReference type="AlphaFoldDB" id="A0A369KFP1"/>
<gene>
    <name evidence="1" type="ORF">Hypma_007141</name>
</gene>
<evidence type="ECO:0000313" key="2">
    <source>
        <dbReference type="Proteomes" id="UP000076154"/>
    </source>
</evidence>
<dbReference type="OrthoDB" id="3256058at2759"/>
<sequence>MPLLEKLIMRSDTPVPEVENMTLFLPSDVDPKQWGKYGLAHTVDIELKLREGQANDAVAGICNSVTHQMILKETKNWTARGVTQNTCATTYINRVKERRGLWAECYQEVRQWILKLKGIKEHLDFPPLKDEDMYAKNAVEPHSLGDGS</sequence>
<dbReference type="Proteomes" id="UP000076154">
    <property type="component" value="Unassembled WGS sequence"/>
</dbReference>
<dbReference type="EMBL" id="LUEZ02000005">
    <property type="protein sequence ID" value="RDB30554.1"/>
    <property type="molecule type" value="Genomic_DNA"/>
</dbReference>
<accession>A0A369KFP1</accession>
<dbReference type="InParanoid" id="A0A369KFP1"/>
<comment type="caution">
    <text evidence="1">The sequence shown here is derived from an EMBL/GenBank/DDBJ whole genome shotgun (WGS) entry which is preliminary data.</text>
</comment>
<evidence type="ECO:0000313" key="1">
    <source>
        <dbReference type="EMBL" id="RDB30554.1"/>
    </source>
</evidence>
<name>A0A369KFP1_HYPMA</name>
<keyword evidence="2" id="KW-1185">Reference proteome</keyword>
<organism evidence="1 2">
    <name type="scientific">Hypsizygus marmoreus</name>
    <name type="common">White beech mushroom</name>
    <name type="synonym">Agaricus marmoreus</name>
    <dbReference type="NCBI Taxonomy" id="39966"/>
    <lineage>
        <taxon>Eukaryota</taxon>
        <taxon>Fungi</taxon>
        <taxon>Dikarya</taxon>
        <taxon>Basidiomycota</taxon>
        <taxon>Agaricomycotina</taxon>
        <taxon>Agaricomycetes</taxon>
        <taxon>Agaricomycetidae</taxon>
        <taxon>Agaricales</taxon>
        <taxon>Tricholomatineae</taxon>
        <taxon>Lyophyllaceae</taxon>
        <taxon>Hypsizygus</taxon>
    </lineage>
</organism>
<dbReference type="STRING" id="39966.A0A369KFP1"/>
<proteinExistence type="predicted"/>